<keyword evidence="4" id="KW-0472">Membrane</keyword>
<evidence type="ECO:0000313" key="7">
    <source>
        <dbReference type="Proteomes" id="UP000054498"/>
    </source>
</evidence>
<evidence type="ECO:0000256" key="2">
    <source>
        <dbReference type="ARBA" id="ARBA00022448"/>
    </source>
</evidence>
<dbReference type="Proteomes" id="UP000054498">
    <property type="component" value="Unassembled WGS sequence"/>
</dbReference>
<dbReference type="GeneID" id="25734776"/>
<evidence type="ECO:0000256" key="1">
    <source>
        <dbReference type="ARBA" id="ARBA00004308"/>
    </source>
</evidence>
<accession>A0A0D2NNH8</accession>
<dbReference type="Gene3D" id="1.25.10.10">
    <property type="entry name" value="Leucine-rich Repeat Variant"/>
    <property type="match status" value="1"/>
</dbReference>
<dbReference type="KEGG" id="mng:MNEG_1898"/>
<dbReference type="PANTHER" id="PTHR22780">
    <property type="entry name" value="ADAPTIN, ALPHA/GAMMA/EPSILON"/>
    <property type="match status" value="1"/>
</dbReference>
<dbReference type="InterPro" id="IPR016024">
    <property type="entry name" value="ARM-type_fold"/>
</dbReference>
<dbReference type="InterPro" id="IPR002553">
    <property type="entry name" value="Clathrin/coatomer_adapt-like_N"/>
</dbReference>
<dbReference type="STRING" id="145388.A0A0D2NNH8"/>
<dbReference type="GO" id="GO:0012505">
    <property type="term" value="C:endomembrane system"/>
    <property type="evidence" value="ECO:0007669"/>
    <property type="project" value="UniProtKB-SubCell"/>
</dbReference>
<dbReference type="InterPro" id="IPR050840">
    <property type="entry name" value="Adaptor_Complx_Large_Subunit"/>
</dbReference>
<dbReference type="GO" id="GO:0006886">
    <property type="term" value="P:intracellular protein transport"/>
    <property type="evidence" value="ECO:0007669"/>
    <property type="project" value="InterPro"/>
</dbReference>
<evidence type="ECO:0000256" key="3">
    <source>
        <dbReference type="ARBA" id="ARBA00022927"/>
    </source>
</evidence>
<keyword evidence="3" id="KW-0653">Protein transport</keyword>
<organism evidence="6 7">
    <name type="scientific">Monoraphidium neglectum</name>
    <dbReference type="NCBI Taxonomy" id="145388"/>
    <lineage>
        <taxon>Eukaryota</taxon>
        <taxon>Viridiplantae</taxon>
        <taxon>Chlorophyta</taxon>
        <taxon>core chlorophytes</taxon>
        <taxon>Chlorophyceae</taxon>
        <taxon>CS clade</taxon>
        <taxon>Sphaeropleales</taxon>
        <taxon>Selenastraceae</taxon>
        <taxon>Monoraphidium</taxon>
    </lineage>
</organism>
<dbReference type="GO" id="GO:0016192">
    <property type="term" value="P:vesicle-mediated transport"/>
    <property type="evidence" value="ECO:0007669"/>
    <property type="project" value="InterPro"/>
</dbReference>
<comment type="subcellular location">
    <subcellularLocation>
        <location evidence="1">Endomembrane system</location>
    </subcellularLocation>
</comment>
<keyword evidence="2" id="KW-0813">Transport</keyword>
<keyword evidence="7" id="KW-1185">Reference proteome</keyword>
<name>A0A0D2NNH8_9CHLO</name>
<evidence type="ECO:0000256" key="4">
    <source>
        <dbReference type="ARBA" id="ARBA00023136"/>
    </source>
</evidence>
<dbReference type="RefSeq" id="XP_013905070.1">
    <property type="nucleotide sequence ID" value="XM_014049616.1"/>
</dbReference>
<dbReference type="Pfam" id="PF01602">
    <property type="entry name" value="Adaptin_N"/>
    <property type="match status" value="1"/>
</dbReference>
<dbReference type="EMBL" id="KK100421">
    <property type="protein sequence ID" value="KIZ06051.1"/>
    <property type="molecule type" value="Genomic_DNA"/>
</dbReference>
<evidence type="ECO:0000313" key="6">
    <source>
        <dbReference type="EMBL" id="KIZ06051.1"/>
    </source>
</evidence>
<dbReference type="OrthoDB" id="413467at2759"/>
<proteinExistence type="predicted"/>
<dbReference type="InterPro" id="IPR011989">
    <property type="entry name" value="ARM-like"/>
</dbReference>
<dbReference type="AlphaFoldDB" id="A0A0D2NNH8"/>
<dbReference type="GO" id="GO:0030117">
    <property type="term" value="C:membrane coat"/>
    <property type="evidence" value="ECO:0007669"/>
    <property type="project" value="InterPro"/>
</dbReference>
<reference evidence="6 7" key="1">
    <citation type="journal article" date="2013" name="BMC Genomics">
        <title>Reconstruction of the lipid metabolism for the microalga Monoraphidium neglectum from its genome sequence reveals characteristics suitable for biofuel production.</title>
        <authorList>
            <person name="Bogen C."/>
            <person name="Al-Dilaimi A."/>
            <person name="Albersmeier A."/>
            <person name="Wichmann J."/>
            <person name="Grundmann M."/>
            <person name="Rupp O."/>
            <person name="Lauersen K.J."/>
            <person name="Blifernez-Klassen O."/>
            <person name="Kalinowski J."/>
            <person name="Goesmann A."/>
            <person name="Mussgnug J.H."/>
            <person name="Kruse O."/>
        </authorList>
    </citation>
    <scope>NUCLEOTIDE SEQUENCE [LARGE SCALE GENOMIC DNA]</scope>
    <source>
        <strain evidence="6 7">SAG 48.87</strain>
    </source>
</reference>
<sequence>MIFRIAEPAISCSRYNCLWWSGLSIRPAPFERRAPRPQHGAAHVCAAPAAMAKAGTIRGLQMFISDIRACQNRESEARRVDKELAKIRAKFGDEKKALTAYDRKKYVWKLLYIYMLGYDVEFGHKQACDLIPAAKYSEKQVGYMACSILMNEKDEFLRLSINAIHSDLISRNESFQCLALTFVANIAGPEMAEALTPDVLKLIGTGSARPIVRKKAALCLLRLLRKTPADQAVVAADSFAPVLASLLEERDIGLLLATTTLLLGVLSRFGAAGYEACSRGVLRVLERMVSLRDVTPDYTYYGIASPWLQARGAFRGPG</sequence>
<feature type="domain" description="Clathrin/coatomer adaptor adaptin-like N-terminal" evidence="5">
    <location>
        <begin position="77"/>
        <end position="310"/>
    </location>
</feature>
<protein>
    <submittedName>
        <fullName evidence="6">AP-2 complex subunit alpha</fullName>
    </submittedName>
</protein>
<gene>
    <name evidence="6" type="ORF">MNEG_1898</name>
</gene>
<evidence type="ECO:0000259" key="5">
    <source>
        <dbReference type="Pfam" id="PF01602"/>
    </source>
</evidence>
<dbReference type="SUPFAM" id="SSF48371">
    <property type="entry name" value="ARM repeat"/>
    <property type="match status" value="1"/>
</dbReference>